<comment type="caution">
    <text evidence="5">The sequence shown here is derived from an EMBL/GenBank/DDBJ whole genome shotgun (WGS) entry which is preliminary data.</text>
</comment>
<accession>A0A2W5KGB9</accession>
<dbReference type="EMBL" id="QFPN01000004">
    <property type="protein sequence ID" value="PZQ16002.1"/>
    <property type="molecule type" value="Genomic_DNA"/>
</dbReference>
<keyword evidence="3 5" id="KW-0067">ATP-binding</keyword>
<feature type="domain" description="ABC transporter" evidence="4">
    <location>
        <begin position="9"/>
        <end position="250"/>
    </location>
</feature>
<gene>
    <name evidence="5" type="ORF">DI565_09340</name>
</gene>
<dbReference type="GO" id="GO:0015808">
    <property type="term" value="P:L-alanine transport"/>
    <property type="evidence" value="ECO:0007669"/>
    <property type="project" value="TreeGrafter"/>
</dbReference>
<proteinExistence type="predicted"/>
<dbReference type="PANTHER" id="PTHR45772">
    <property type="entry name" value="CONSERVED COMPONENT OF ABC TRANSPORTER FOR NATURAL AMINO ACIDS-RELATED"/>
    <property type="match status" value="1"/>
</dbReference>
<protein>
    <submittedName>
        <fullName evidence="5">ABC transporter ATP-binding protein</fullName>
    </submittedName>
</protein>
<evidence type="ECO:0000313" key="6">
    <source>
        <dbReference type="Proteomes" id="UP000249577"/>
    </source>
</evidence>
<dbReference type="GO" id="GO:0005524">
    <property type="term" value="F:ATP binding"/>
    <property type="evidence" value="ECO:0007669"/>
    <property type="project" value="UniProtKB-KW"/>
</dbReference>
<evidence type="ECO:0000313" key="5">
    <source>
        <dbReference type="EMBL" id="PZQ16002.1"/>
    </source>
</evidence>
<dbReference type="GO" id="GO:1903806">
    <property type="term" value="P:L-isoleucine import across plasma membrane"/>
    <property type="evidence" value="ECO:0007669"/>
    <property type="project" value="TreeGrafter"/>
</dbReference>
<keyword evidence="1" id="KW-0813">Transport</keyword>
<evidence type="ECO:0000259" key="4">
    <source>
        <dbReference type="PROSITE" id="PS50893"/>
    </source>
</evidence>
<evidence type="ECO:0000256" key="1">
    <source>
        <dbReference type="ARBA" id="ARBA00022448"/>
    </source>
</evidence>
<reference evidence="5 6" key="1">
    <citation type="submission" date="2017-08" db="EMBL/GenBank/DDBJ databases">
        <title>Infants hospitalized years apart are colonized by the same room-sourced microbial strains.</title>
        <authorList>
            <person name="Brooks B."/>
            <person name="Olm M.R."/>
            <person name="Firek B.A."/>
            <person name="Baker R."/>
            <person name="Thomas B.C."/>
            <person name="Morowitz M.J."/>
            <person name="Banfield J.F."/>
        </authorList>
    </citation>
    <scope>NUCLEOTIDE SEQUENCE [LARGE SCALE GENOMIC DNA]</scope>
    <source>
        <strain evidence="5">S2_005_003_R2_43</strain>
    </source>
</reference>
<dbReference type="GO" id="GO:1903805">
    <property type="term" value="P:L-valine import across plasma membrane"/>
    <property type="evidence" value="ECO:0007669"/>
    <property type="project" value="TreeGrafter"/>
</dbReference>
<dbReference type="AlphaFoldDB" id="A0A2W5KGB9"/>
<dbReference type="GO" id="GO:0016887">
    <property type="term" value="F:ATP hydrolysis activity"/>
    <property type="evidence" value="ECO:0007669"/>
    <property type="project" value="InterPro"/>
</dbReference>
<dbReference type="Gene3D" id="3.40.50.300">
    <property type="entry name" value="P-loop containing nucleotide triphosphate hydrolases"/>
    <property type="match status" value="1"/>
</dbReference>
<name>A0A2W5KGB9_ANCNO</name>
<dbReference type="Pfam" id="PF00005">
    <property type="entry name" value="ABC_tran"/>
    <property type="match status" value="1"/>
</dbReference>
<dbReference type="InterPro" id="IPR003439">
    <property type="entry name" value="ABC_transporter-like_ATP-bd"/>
</dbReference>
<dbReference type="GO" id="GO:0015188">
    <property type="term" value="F:L-isoleucine transmembrane transporter activity"/>
    <property type="evidence" value="ECO:0007669"/>
    <property type="project" value="TreeGrafter"/>
</dbReference>
<evidence type="ECO:0000256" key="2">
    <source>
        <dbReference type="ARBA" id="ARBA00022741"/>
    </source>
</evidence>
<dbReference type="InterPro" id="IPR027417">
    <property type="entry name" value="P-loop_NTPase"/>
</dbReference>
<dbReference type="PROSITE" id="PS50893">
    <property type="entry name" value="ABC_TRANSPORTER_2"/>
    <property type="match status" value="1"/>
</dbReference>
<dbReference type="PANTHER" id="PTHR45772:SF7">
    <property type="entry name" value="AMINO ACID ABC TRANSPORTER ATP-BINDING PROTEIN"/>
    <property type="match status" value="1"/>
</dbReference>
<evidence type="ECO:0000256" key="3">
    <source>
        <dbReference type="ARBA" id="ARBA00022840"/>
    </source>
</evidence>
<dbReference type="GO" id="GO:0015192">
    <property type="term" value="F:L-phenylalanine transmembrane transporter activity"/>
    <property type="evidence" value="ECO:0007669"/>
    <property type="project" value="TreeGrafter"/>
</dbReference>
<keyword evidence="2" id="KW-0547">Nucleotide-binding</keyword>
<dbReference type="InterPro" id="IPR051120">
    <property type="entry name" value="ABC_AA/LPS_Transport"/>
</dbReference>
<dbReference type="GO" id="GO:0042941">
    <property type="term" value="P:D-alanine transmembrane transport"/>
    <property type="evidence" value="ECO:0007669"/>
    <property type="project" value="TreeGrafter"/>
</dbReference>
<sequence length="262" mass="27459">MSQAAQPLLAVSGLTKRYGAMAAISDLDFTVEAGTVFGITGPNGAGKTTLFDVISGVTPASAGAISFGGDSLVGLKPQDVCHRGLVRTFQLNAAFDTMTVEENALVSAYFGPANVTAAGLRFSRRAREAAADALAAVGLEDYAQVKAIALPVLQRKLLMLASAIACGPRLLMLDEPVGGLNARETEHCAAIIRTLVKERGVTIMVIEHVMRFMNAVADEVMILHHGRKLHQGPPASLAQNEEVVSVYLGSSGAEAFGEEARP</sequence>
<dbReference type="Proteomes" id="UP000249577">
    <property type="component" value="Unassembled WGS sequence"/>
</dbReference>
<dbReference type="GO" id="GO:0005304">
    <property type="term" value="F:L-valine transmembrane transporter activity"/>
    <property type="evidence" value="ECO:0007669"/>
    <property type="project" value="TreeGrafter"/>
</dbReference>
<dbReference type="GO" id="GO:0005886">
    <property type="term" value="C:plasma membrane"/>
    <property type="evidence" value="ECO:0007669"/>
    <property type="project" value="TreeGrafter"/>
</dbReference>
<dbReference type="SUPFAM" id="SSF52540">
    <property type="entry name" value="P-loop containing nucleoside triphosphate hydrolases"/>
    <property type="match status" value="1"/>
</dbReference>
<organism evidence="5 6">
    <name type="scientific">Ancylobacter novellus</name>
    <name type="common">Thiobacillus novellus</name>
    <dbReference type="NCBI Taxonomy" id="921"/>
    <lineage>
        <taxon>Bacteria</taxon>
        <taxon>Pseudomonadati</taxon>
        <taxon>Pseudomonadota</taxon>
        <taxon>Alphaproteobacteria</taxon>
        <taxon>Hyphomicrobiales</taxon>
        <taxon>Xanthobacteraceae</taxon>
        <taxon>Ancylobacter</taxon>
    </lineage>
</organism>